<dbReference type="STRING" id="216432.CA2559_07140"/>
<dbReference type="EMBL" id="CP002046">
    <property type="protein sequence ID" value="EAP88517.1"/>
    <property type="molecule type" value="Genomic_DNA"/>
</dbReference>
<dbReference type="CDD" id="cd03677">
    <property type="entry name" value="MM_CoA_mutase_beta"/>
    <property type="match status" value="1"/>
</dbReference>
<evidence type="ECO:0000313" key="2">
    <source>
        <dbReference type="EMBL" id="EAP88517.1"/>
    </source>
</evidence>
<evidence type="ECO:0000313" key="3">
    <source>
        <dbReference type="Proteomes" id="UP000002297"/>
    </source>
</evidence>
<dbReference type="HOGENOM" id="CLU_009523_6_1_10"/>
<gene>
    <name evidence="2" type="ordered locus">CA2559_07140</name>
</gene>
<name>A3U8F0_CROAH</name>
<protein>
    <submittedName>
        <fullName evidence="2">Methylmalonyl-COA mutase small subunit</fullName>
    </submittedName>
</protein>
<feature type="domain" description="Methylmalonyl-CoA mutase alpha/beta chain catalytic" evidence="1">
    <location>
        <begin position="178"/>
        <end position="409"/>
    </location>
</feature>
<dbReference type="PANTHER" id="PTHR48101">
    <property type="entry name" value="METHYLMALONYL-COA MUTASE, MITOCHONDRIAL-RELATED"/>
    <property type="match status" value="1"/>
</dbReference>
<sequence length="448" mass="51308">MTKDLFKDFDPVSAKAWKQKIQVDLKGADYNDTLIYKSHHGIDVKPFYHREDTKLVSVKAVSSWDVCEKIYIENVEKSITRANNVLTRGAEMLWFVIPNDSVNVKAILDKLNIGDKFIYIECTFLSEVFIKNLKDLQQSYNLKIGVDVIGHLAKDGNWFTNKDEDHSVLNKCIGKDILSIDAALYQNAGANIPQELAYTLAHINEYANHFTDQKDLNFTVKVSIGSNYFFEIAKLRALRLLFSTLAKEYNLNDNLFILAHPTKRNKAIYDYNVNMLRTTTECMSAALGGANAIYNMPYDALFHKNNEFGDRISRNQLLVLKHESYFDIVDNAADGSYYIESLTQQFAEKALEIFKQIEMGGGFVQQLFDGKIQQKIKDSASQEQQLFNDGKLSLIGTNKHPNKQDVMANDLQLYPFVKQNPRKTLIEPIIEKRLAEQLEQERLKNEAK</sequence>
<dbReference type="InterPro" id="IPR006099">
    <property type="entry name" value="MeMalonylCoA_mutase_a/b_cat"/>
</dbReference>
<dbReference type="RefSeq" id="WP_013187185.1">
    <property type="nucleotide sequence ID" value="NC_014230.1"/>
</dbReference>
<dbReference type="Proteomes" id="UP000002297">
    <property type="component" value="Chromosome"/>
</dbReference>
<dbReference type="GO" id="GO:0016866">
    <property type="term" value="F:intramolecular transferase activity"/>
    <property type="evidence" value="ECO:0007669"/>
    <property type="project" value="InterPro"/>
</dbReference>
<dbReference type="eggNOG" id="COG1884">
    <property type="taxonomic scope" value="Bacteria"/>
</dbReference>
<dbReference type="SUPFAM" id="SSF51703">
    <property type="entry name" value="Cobalamin (vitamin B12)-dependent enzymes"/>
    <property type="match status" value="1"/>
</dbReference>
<dbReference type="GO" id="GO:0031419">
    <property type="term" value="F:cobalamin binding"/>
    <property type="evidence" value="ECO:0007669"/>
    <property type="project" value="InterPro"/>
</dbReference>
<dbReference type="Pfam" id="PF01642">
    <property type="entry name" value="MM_CoA_mutase"/>
    <property type="match status" value="1"/>
</dbReference>
<dbReference type="AlphaFoldDB" id="A3U8F0"/>
<dbReference type="OrthoDB" id="9762378at2"/>
<keyword evidence="3" id="KW-1185">Reference proteome</keyword>
<organism evidence="2 3">
    <name type="scientific">Croceibacter atlanticus (strain ATCC BAA-628 / JCM 21780 / CIP 108009 / IAM 15332 / KCTC 12090 / HTCC2559)</name>
    <dbReference type="NCBI Taxonomy" id="216432"/>
    <lineage>
        <taxon>Bacteria</taxon>
        <taxon>Pseudomonadati</taxon>
        <taxon>Bacteroidota</taxon>
        <taxon>Flavobacteriia</taxon>
        <taxon>Flavobacteriales</taxon>
        <taxon>Flavobacteriaceae</taxon>
        <taxon>Croceibacter</taxon>
    </lineage>
</organism>
<dbReference type="InterPro" id="IPR016176">
    <property type="entry name" value="Cbl-dep_enz_cat"/>
</dbReference>
<accession>A3U8F0</accession>
<reference evidence="2 3" key="1">
    <citation type="journal article" date="2010" name="J. Bacteriol.">
        <title>The complete genome sequence of Croceibacter atlanticus HTCC2559T.</title>
        <authorList>
            <person name="Oh H.M."/>
            <person name="Kang I."/>
            <person name="Ferriera S."/>
            <person name="Giovannoni S.J."/>
            <person name="Cho J.C."/>
        </authorList>
    </citation>
    <scope>NUCLEOTIDE SEQUENCE [LARGE SCALE GENOMIC DNA]</scope>
    <source>
        <strain evidence="3">ATCC BAA-628 / HTCC2559 / KCTC 12090</strain>
    </source>
</reference>
<dbReference type="GeneID" id="89453202"/>
<dbReference type="KEGG" id="cat:CA2559_07140"/>
<evidence type="ECO:0000259" key="1">
    <source>
        <dbReference type="Pfam" id="PF01642"/>
    </source>
</evidence>
<proteinExistence type="predicted"/>
<dbReference type="Gene3D" id="3.20.20.240">
    <property type="entry name" value="Methylmalonyl-CoA mutase"/>
    <property type="match status" value="2"/>
</dbReference>
<dbReference type="PANTHER" id="PTHR48101:SF1">
    <property type="entry name" value="METHYLMALONYL-COA MUTASE, LARGE SUBUNIT"/>
    <property type="match status" value="1"/>
</dbReference>